<dbReference type="GO" id="GO:0005634">
    <property type="term" value="C:nucleus"/>
    <property type="evidence" value="ECO:0007669"/>
    <property type="project" value="UniProtKB-SubCell"/>
</dbReference>
<gene>
    <name evidence="12" type="primary">ZNF496</name>
    <name evidence="12" type="ORF">BLAG_LOCUS20120</name>
</gene>
<evidence type="ECO:0000256" key="3">
    <source>
        <dbReference type="ARBA" id="ARBA00022723"/>
    </source>
</evidence>
<keyword evidence="3" id="KW-0479">Metal-binding</keyword>
<accession>A0A8K0EXU0</accession>
<evidence type="ECO:0000256" key="10">
    <source>
        <dbReference type="PROSITE-ProRule" id="PRU00042"/>
    </source>
</evidence>
<keyword evidence="8" id="KW-0804">Transcription</keyword>
<dbReference type="Pfam" id="PF00096">
    <property type="entry name" value="zf-C2H2"/>
    <property type="match status" value="2"/>
</dbReference>
<dbReference type="OrthoDB" id="10072098at2759"/>
<evidence type="ECO:0000256" key="8">
    <source>
        <dbReference type="ARBA" id="ARBA00023163"/>
    </source>
</evidence>
<evidence type="ECO:0000256" key="4">
    <source>
        <dbReference type="ARBA" id="ARBA00022737"/>
    </source>
</evidence>
<evidence type="ECO:0000259" key="11">
    <source>
        <dbReference type="PROSITE" id="PS50157"/>
    </source>
</evidence>
<sequence>MQSQGHVCTVCKRTFSQKSNLTRHMQSHGKSPKPHTCDECGKGFAQKAHRDSHRLLHLRPIIPLYKKGEARLEASDEAKTVAKNPNKVVEPAWLDEGKAEAAAREAGGELWRG</sequence>
<evidence type="ECO:0000256" key="1">
    <source>
        <dbReference type="ARBA" id="ARBA00004123"/>
    </source>
</evidence>
<dbReference type="EMBL" id="OV696690">
    <property type="protein sequence ID" value="CAH1266553.1"/>
    <property type="molecule type" value="Genomic_DNA"/>
</dbReference>
<keyword evidence="9" id="KW-0539">Nucleus</keyword>
<evidence type="ECO:0000256" key="2">
    <source>
        <dbReference type="ARBA" id="ARBA00006991"/>
    </source>
</evidence>
<dbReference type="GO" id="GO:0000981">
    <property type="term" value="F:DNA-binding transcription factor activity, RNA polymerase II-specific"/>
    <property type="evidence" value="ECO:0007669"/>
    <property type="project" value="TreeGrafter"/>
</dbReference>
<evidence type="ECO:0000256" key="7">
    <source>
        <dbReference type="ARBA" id="ARBA00023015"/>
    </source>
</evidence>
<keyword evidence="13" id="KW-1185">Reference proteome</keyword>
<feature type="domain" description="C2H2-type" evidence="11">
    <location>
        <begin position="6"/>
        <end position="33"/>
    </location>
</feature>
<comment type="subcellular location">
    <subcellularLocation>
        <location evidence="1">Nucleus</location>
    </subcellularLocation>
</comment>
<dbReference type="PANTHER" id="PTHR24394:SF44">
    <property type="entry name" value="ZINC FINGER PROTEIN 271-LIKE"/>
    <property type="match status" value="1"/>
</dbReference>
<evidence type="ECO:0000313" key="13">
    <source>
        <dbReference type="Proteomes" id="UP000838412"/>
    </source>
</evidence>
<evidence type="ECO:0000256" key="9">
    <source>
        <dbReference type="ARBA" id="ARBA00023242"/>
    </source>
</evidence>
<organism evidence="12 13">
    <name type="scientific">Branchiostoma lanceolatum</name>
    <name type="common">Common lancelet</name>
    <name type="synonym">Amphioxus lanceolatum</name>
    <dbReference type="NCBI Taxonomy" id="7740"/>
    <lineage>
        <taxon>Eukaryota</taxon>
        <taxon>Metazoa</taxon>
        <taxon>Chordata</taxon>
        <taxon>Cephalochordata</taxon>
        <taxon>Leptocardii</taxon>
        <taxon>Amphioxiformes</taxon>
        <taxon>Branchiostomatidae</taxon>
        <taxon>Branchiostoma</taxon>
    </lineage>
</organism>
<dbReference type="SMART" id="SM00355">
    <property type="entry name" value="ZnF_C2H2"/>
    <property type="match status" value="2"/>
</dbReference>
<protein>
    <submittedName>
        <fullName evidence="12">ZNF496 protein</fullName>
    </submittedName>
</protein>
<dbReference type="Proteomes" id="UP000838412">
    <property type="component" value="Chromosome 5"/>
</dbReference>
<feature type="domain" description="C2H2-type" evidence="11">
    <location>
        <begin position="35"/>
        <end position="57"/>
    </location>
</feature>
<comment type="similarity">
    <text evidence="2">Belongs to the krueppel C2H2-type zinc-finger protein family.</text>
</comment>
<keyword evidence="7" id="KW-0805">Transcription regulation</keyword>
<evidence type="ECO:0000256" key="6">
    <source>
        <dbReference type="ARBA" id="ARBA00022833"/>
    </source>
</evidence>
<keyword evidence="5 10" id="KW-0863">Zinc-finger</keyword>
<dbReference type="AlphaFoldDB" id="A0A8K0EXU0"/>
<keyword evidence="6" id="KW-0862">Zinc</keyword>
<dbReference type="InterPro" id="IPR013087">
    <property type="entry name" value="Znf_C2H2_type"/>
</dbReference>
<reference evidence="12" key="1">
    <citation type="submission" date="2022-01" db="EMBL/GenBank/DDBJ databases">
        <authorList>
            <person name="Braso-Vives M."/>
        </authorList>
    </citation>
    <scope>NUCLEOTIDE SEQUENCE</scope>
</reference>
<dbReference type="InterPro" id="IPR036236">
    <property type="entry name" value="Znf_C2H2_sf"/>
</dbReference>
<dbReference type="FunFam" id="3.30.160.60:FF:000100">
    <property type="entry name" value="Zinc finger 45-like"/>
    <property type="match status" value="1"/>
</dbReference>
<evidence type="ECO:0000313" key="12">
    <source>
        <dbReference type="EMBL" id="CAH1266553.1"/>
    </source>
</evidence>
<dbReference type="Gene3D" id="3.30.160.60">
    <property type="entry name" value="Classic Zinc Finger"/>
    <property type="match status" value="2"/>
</dbReference>
<keyword evidence="4" id="KW-0677">Repeat</keyword>
<proteinExistence type="inferred from homology"/>
<dbReference type="GO" id="GO:0008270">
    <property type="term" value="F:zinc ion binding"/>
    <property type="evidence" value="ECO:0007669"/>
    <property type="project" value="UniProtKB-KW"/>
</dbReference>
<dbReference type="SUPFAM" id="SSF57667">
    <property type="entry name" value="beta-beta-alpha zinc fingers"/>
    <property type="match status" value="1"/>
</dbReference>
<evidence type="ECO:0000256" key="5">
    <source>
        <dbReference type="ARBA" id="ARBA00022771"/>
    </source>
</evidence>
<name>A0A8K0EXU0_BRALA</name>
<dbReference type="PROSITE" id="PS50157">
    <property type="entry name" value="ZINC_FINGER_C2H2_2"/>
    <property type="match status" value="2"/>
</dbReference>
<dbReference type="PANTHER" id="PTHR24394">
    <property type="entry name" value="ZINC FINGER PROTEIN"/>
    <property type="match status" value="1"/>
</dbReference>
<dbReference type="PROSITE" id="PS00028">
    <property type="entry name" value="ZINC_FINGER_C2H2_1"/>
    <property type="match status" value="2"/>
</dbReference>
<dbReference type="FunFam" id="3.30.160.60:FF:000761">
    <property type="entry name" value="Zinc finger protein 449"/>
    <property type="match status" value="1"/>
</dbReference>